<dbReference type="EMBL" id="CP056775">
    <property type="protein sequence ID" value="QRQ99407.1"/>
    <property type="molecule type" value="Genomic_DNA"/>
</dbReference>
<gene>
    <name evidence="2" type="ORF">HWI92_00010</name>
</gene>
<accession>A0ABX7I0Q8</accession>
<feature type="domain" description="BioF2-like acetyltransferase" evidence="1">
    <location>
        <begin position="157"/>
        <end position="277"/>
    </location>
</feature>
<evidence type="ECO:0000259" key="1">
    <source>
        <dbReference type="Pfam" id="PF13480"/>
    </source>
</evidence>
<dbReference type="InterPro" id="IPR038740">
    <property type="entry name" value="BioF2-like_GNAT_dom"/>
</dbReference>
<dbReference type="Gene3D" id="3.40.630.30">
    <property type="match status" value="1"/>
</dbReference>
<evidence type="ECO:0000313" key="3">
    <source>
        <dbReference type="Proteomes" id="UP000612680"/>
    </source>
</evidence>
<reference evidence="2 3" key="1">
    <citation type="submission" date="2020-06" db="EMBL/GenBank/DDBJ databases">
        <title>Dyadobacter sandarakinus sp. nov., isolated from the soil of the Arctic Yellow River Station.</title>
        <authorList>
            <person name="Zhang Y."/>
            <person name="Peng F."/>
        </authorList>
    </citation>
    <scope>NUCLEOTIDE SEQUENCE [LARGE SCALE GENOMIC DNA]</scope>
    <source>
        <strain evidence="2 3">Q3-56</strain>
    </source>
</reference>
<sequence>MHYPDFTPVFLSRHQVDETAWNALITASHQCVVYAFTYYLDQVCQDWEALVWPTEHYRLAVPLPVRFKCGYRILYQPLFCQYLGIFSQCTLSRDLVMQVLQAINRRYAYISAYCFNPHNTGYLSNITFLNFKILHTQWLEIHDDPETIPNAYYRDRRTQLRRASHEHWALVPAADTCALIRLFKENHAGKVAGGVNNAAYLMLEKLFQCLKEKNLAEVWHAVKAGEVHAGILVVRHGIQAIYLFNAADMHGKRGHARTFLLDRYFHQHCGAIKTFDFESPEIASVAYFYEGFGAQRVPFLSINKNALPFPARILQEFRKVFFKTIQSLF</sequence>
<dbReference type="RefSeq" id="WP_204660170.1">
    <property type="nucleotide sequence ID" value="NZ_CP056775.1"/>
</dbReference>
<name>A0ABX7I0Q8_9BACT</name>
<dbReference type="InterPro" id="IPR016181">
    <property type="entry name" value="Acyl_CoA_acyltransferase"/>
</dbReference>
<dbReference type="Pfam" id="PF13480">
    <property type="entry name" value="Acetyltransf_6"/>
    <property type="match status" value="1"/>
</dbReference>
<dbReference type="Proteomes" id="UP000612680">
    <property type="component" value="Chromosome"/>
</dbReference>
<keyword evidence="3" id="KW-1185">Reference proteome</keyword>
<proteinExistence type="predicted"/>
<protein>
    <submittedName>
        <fullName evidence="2">GNAT family N-acetyltransferase</fullName>
    </submittedName>
</protein>
<evidence type="ECO:0000313" key="2">
    <source>
        <dbReference type="EMBL" id="QRQ99407.1"/>
    </source>
</evidence>
<organism evidence="2 3">
    <name type="scientific">Dyadobacter sandarakinus</name>
    <dbReference type="NCBI Taxonomy" id="2747268"/>
    <lineage>
        <taxon>Bacteria</taxon>
        <taxon>Pseudomonadati</taxon>
        <taxon>Bacteroidota</taxon>
        <taxon>Cytophagia</taxon>
        <taxon>Cytophagales</taxon>
        <taxon>Spirosomataceae</taxon>
        <taxon>Dyadobacter</taxon>
    </lineage>
</organism>
<dbReference type="SUPFAM" id="SSF55729">
    <property type="entry name" value="Acyl-CoA N-acyltransferases (Nat)"/>
    <property type="match status" value="1"/>
</dbReference>